<protein>
    <submittedName>
        <fullName evidence="1">BNR/Asp-box repeat-containing protein</fullName>
    </submittedName>
</protein>
<dbReference type="RefSeq" id="WP_139793913.1">
    <property type="nucleotide sequence ID" value="NZ_FWYF01000003.1"/>
</dbReference>
<dbReference type="InterPro" id="IPR002860">
    <property type="entry name" value="BNR_rpt"/>
</dbReference>
<dbReference type="STRING" id="692418.SAMN04488029_3033"/>
<keyword evidence="2" id="KW-1185">Reference proteome</keyword>
<gene>
    <name evidence="1" type="ORF">SAMN04488029_3033</name>
</gene>
<proteinExistence type="predicted"/>
<dbReference type="Pfam" id="PF02012">
    <property type="entry name" value="BNR"/>
    <property type="match status" value="1"/>
</dbReference>
<dbReference type="OrthoDB" id="7294637at2"/>
<evidence type="ECO:0000313" key="2">
    <source>
        <dbReference type="Proteomes" id="UP000192472"/>
    </source>
</evidence>
<dbReference type="Gene3D" id="2.120.10.10">
    <property type="match status" value="2"/>
</dbReference>
<dbReference type="AlphaFoldDB" id="A0A1W2GJP9"/>
<dbReference type="CDD" id="cd15482">
    <property type="entry name" value="Sialidase_non-viral"/>
    <property type="match status" value="2"/>
</dbReference>
<accession>A0A1W2GJP9</accession>
<dbReference type="EMBL" id="FWYF01000003">
    <property type="protein sequence ID" value="SMD36712.1"/>
    <property type="molecule type" value="Genomic_DNA"/>
</dbReference>
<reference evidence="1 2" key="1">
    <citation type="submission" date="2017-04" db="EMBL/GenBank/DDBJ databases">
        <authorList>
            <person name="Afonso C.L."/>
            <person name="Miller P.J."/>
            <person name="Scott M.A."/>
            <person name="Spackman E."/>
            <person name="Goraichik I."/>
            <person name="Dimitrov K.M."/>
            <person name="Suarez D.L."/>
            <person name="Swayne D.E."/>
        </authorList>
    </citation>
    <scope>NUCLEOTIDE SEQUENCE [LARGE SCALE GENOMIC DNA]</scope>
    <source>
        <strain evidence="1 2">DSM 26133</strain>
    </source>
</reference>
<dbReference type="InterPro" id="IPR036278">
    <property type="entry name" value="Sialidase_sf"/>
</dbReference>
<organism evidence="1 2">
    <name type="scientific">Reichenbachiella faecimaris</name>
    <dbReference type="NCBI Taxonomy" id="692418"/>
    <lineage>
        <taxon>Bacteria</taxon>
        <taxon>Pseudomonadati</taxon>
        <taxon>Bacteroidota</taxon>
        <taxon>Cytophagia</taxon>
        <taxon>Cytophagales</taxon>
        <taxon>Reichenbachiellaceae</taxon>
        <taxon>Reichenbachiella</taxon>
    </lineage>
</organism>
<dbReference type="SUPFAM" id="SSF50939">
    <property type="entry name" value="Sialidases"/>
    <property type="match status" value="1"/>
</dbReference>
<name>A0A1W2GJP9_REIFA</name>
<dbReference type="Proteomes" id="UP000192472">
    <property type="component" value="Unassembled WGS sequence"/>
</dbReference>
<evidence type="ECO:0000313" key="1">
    <source>
        <dbReference type="EMBL" id="SMD36712.1"/>
    </source>
</evidence>
<sequence length="429" mass="48204">MQKIFHTQMVLLVVCFFTNRLCFSQAELKTVSSVMVGETVTIHSQFKGLPIVEPHLSAHPSDSLHLLAAAMIITNINQPYQSARLSSFVSKDGGQTWKETPHDYWGYDPWTAILPDGQTAMSWLGTSGSFKHQFPIQFFSSDNGGESWKDEVQTFKSNHGHDGTKITGFKNNFFFTTVRFKDDMSADVILYQRTGNGSFNEITLVPSQGVRLNFCEPVILSDDTILIPSSHYLRKAWVQSYDLRAKVLSPKHLITTRPGGSRGYMRMTADTSPLSKFRNQIYFLRAADGVWLNYSIDKGETWSTDVRVDQFENGLPSKAMVASIVTNKEGVVGISWVDSQHNPNQEKYDVYFSYSIDGGMSFSKPARITKISTSPRSESNGDVANKFPGGGHYLNIVAKANGKFQLIWSDSRNGFFELQTCEVLFRWSP</sequence>